<gene>
    <name evidence="1" type="ORF">ACMD2_11367</name>
</gene>
<name>A0A199VB20_ANACO</name>
<reference evidence="1 2" key="1">
    <citation type="journal article" date="2016" name="DNA Res.">
        <title>The draft genome of MD-2 pineapple using hybrid error correction of long reads.</title>
        <authorList>
            <person name="Redwan R.M."/>
            <person name="Saidin A."/>
            <person name="Kumar S.V."/>
        </authorList>
    </citation>
    <scope>NUCLEOTIDE SEQUENCE [LARGE SCALE GENOMIC DNA]</scope>
    <source>
        <strain evidence="2">cv. MD2</strain>
        <tissue evidence="1">Leaf</tissue>
    </source>
</reference>
<comment type="caution">
    <text evidence="1">The sequence shown here is derived from an EMBL/GenBank/DDBJ whole genome shotgun (WGS) entry which is preliminary data.</text>
</comment>
<organism evidence="1 2">
    <name type="scientific">Ananas comosus</name>
    <name type="common">Pineapple</name>
    <name type="synonym">Ananas ananas</name>
    <dbReference type="NCBI Taxonomy" id="4615"/>
    <lineage>
        <taxon>Eukaryota</taxon>
        <taxon>Viridiplantae</taxon>
        <taxon>Streptophyta</taxon>
        <taxon>Embryophyta</taxon>
        <taxon>Tracheophyta</taxon>
        <taxon>Spermatophyta</taxon>
        <taxon>Magnoliopsida</taxon>
        <taxon>Liliopsida</taxon>
        <taxon>Poales</taxon>
        <taxon>Bromeliaceae</taxon>
        <taxon>Bromelioideae</taxon>
        <taxon>Ananas</taxon>
    </lineage>
</organism>
<evidence type="ECO:0000313" key="2">
    <source>
        <dbReference type="Proteomes" id="UP000092600"/>
    </source>
</evidence>
<evidence type="ECO:0000313" key="1">
    <source>
        <dbReference type="EMBL" id="OAY74076.1"/>
    </source>
</evidence>
<dbReference type="Proteomes" id="UP000092600">
    <property type="component" value="Unassembled WGS sequence"/>
</dbReference>
<proteinExistence type="predicted"/>
<dbReference type="EMBL" id="LSRQ01002510">
    <property type="protein sequence ID" value="OAY74076.1"/>
    <property type="molecule type" value="Genomic_DNA"/>
</dbReference>
<protein>
    <submittedName>
        <fullName evidence="1">Protein PLASTID TRANSCRIPTIONALLY ACTIVE 14</fullName>
    </submittedName>
</protein>
<feature type="non-terminal residue" evidence="1">
    <location>
        <position position="1"/>
    </location>
</feature>
<dbReference type="STRING" id="4615.A0A199VB20"/>
<dbReference type="AlphaFoldDB" id="A0A199VB20"/>
<accession>A0A199VB20</accession>
<sequence length="42" mass="5166">FSDSDENFSRTREAAIKYRMHRKLFLEKVIEALDLYQDRILF</sequence>